<feature type="coiled-coil region" evidence="1">
    <location>
        <begin position="360"/>
        <end position="506"/>
    </location>
</feature>
<feature type="coiled-coil region" evidence="1">
    <location>
        <begin position="540"/>
        <end position="591"/>
    </location>
</feature>
<evidence type="ECO:0000256" key="1">
    <source>
        <dbReference type="SAM" id="Coils"/>
    </source>
</evidence>
<name>A0A8T2RFZ7_CERRI</name>
<dbReference type="Proteomes" id="UP000825935">
    <property type="component" value="Chromosome 27"/>
</dbReference>
<keyword evidence="3" id="KW-1185">Reference proteome</keyword>
<comment type="caution">
    <text evidence="2">The sequence shown here is derived from an EMBL/GenBank/DDBJ whole genome shotgun (WGS) entry which is preliminary data.</text>
</comment>
<dbReference type="EMBL" id="CM035432">
    <property type="protein sequence ID" value="KAH7294453.1"/>
    <property type="molecule type" value="Genomic_DNA"/>
</dbReference>
<feature type="coiled-coil region" evidence="1">
    <location>
        <begin position="39"/>
        <end position="66"/>
    </location>
</feature>
<keyword evidence="1" id="KW-0175">Coiled coil</keyword>
<evidence type="ECO:0000313" key="3">
    <source>
        <dbReference type="Proteomes" id="UP000825935"/>
    </source>
</evidence>
<organism evidence="2 3">
    <name type="scientific">Ceratopteris richardii</name>
    <name type="common">Triangle waterfern</name>
    <dbReference type="NCBI Taxonomy" id="49495"/>
    <lineage>
        <taxon>Eukaryota</taxon>
        <taxon>Viridiplantae</taxon>
        <taxon>Streptophyta</taxon>
        <taxon>Embryophyta</taxon>
        <taxon>Tracheophyta</taxon>
        <taxon>Polypodiopsida</taxon>
        <taxon>Polypodiidae</taxon>
        <taxon>Polypodiales</taxon>
        <taxon>Pteridineae</taxon>
        <taxon>Pteridaceae</taxon>
        <taxon>Parkerioideae</taxon>
        <taxon>Ceratopteris</taxon>
    </lineage>
</organism>
<dbReference type="OrthoDB" id="10255522at2759"/>
<dbReference type="AlphaFoldDB" id="A0A8T2RFZ7"/>
<feature type="coiled-coil region" evidence="1">
    <location>
        <begin position="297"/>
        <end position="331"/>
    </location>
</feature>
<evidence type="ECO:0000313" key="2">
    <source>
        <dbReference type="EMBL" id="KAH7294453.1"/>
    </source>
</evidence>
<accession>A0A8T2RFZ7</accession>
<gene>
    <name evidence="2" type="ORF">KP509_27G001500</name>
</gene>
<sequence>MNISFDSREQLVGRAAAERPNCCSSPQIQHLIVLYAQKAVSAERQLAQYIQECDSLRRRLEVAEKRLLEHHSLDNGPYVLKMPKAIHARACASKVELDIEQPAERILSLLRSILFLPAAEVAPAEHAEVQTCREQILLCMEKMAEYPSVEKEMFASLHNWSRENMEIDILALMETLQKACRNVTESLSNEDGDPRGMHNPTSIIETLVQTCERMKSLIAGFGHVPYEEKRSGEFKASWRPEAIPSQCVSSVRCSSAASRRFRTTAGAQTKDVQSLIDKYALKAASAEVKLAESVDECHSLRKEMAKSSDERDSLRREAAQFADECISLRQESVNLRSELAKSVDKCESLRRAATQSVDECIAVRREVANLRRELAQSVDECESLRKEVANLRRELAQSVDECESLRRQTCRSKLAEEYLRSELAQSVVECESLRKEVANLRRELAQSVDECESLRRQTCRSKLAEEYLRSELAQSVVERESLRKEVANLRRELAQSVHECESLRRQTCGSKLAEEYLPSELAQSVVEGESLAEEYLPSELAQSVVECESLRKEVANQEKRKESVGDFFNRIRKEKEREEIKKKEVANQEKNLLRTFIIESVKTKRKDMVRNSVSAVKPGKNLKK</sequence>
<proteinExistence type="predicted"/>
<protein>
    <submittedName>
        <fullName evidence="2">Uncharacterized protein</fullName>
    </submittedName>
</protein>
<reference evidence="2 3" key="1">
    <citation type="submission" date="2021-08" db="EMBL/GenBank/DDBJ databases">
        <title>WGS assembly of Ceratopteris richardii.</title>
        <authorList>
            <person name="Marchant D.B."/>
            <person name="Chen G."/>
            <person name="Jenkins J."/>
            <person name="Shu S."/>
            <person name="Leebens-Mack J."/>
            <person name="Grimwood J."/>
            <person name="Schmutz J."/>
            <person name="Soltis P."/>
            <person name="Soltis D."/>
            <person name="Chen Z.-H."/>
        </authorList>
    </citation>
    <scope>NUCLEOTIDE SEQUENCE [LARGE SCALE GENOMIC DNA]</scope>
    <source>
        <strain evidence="2">Whitten #5841</strain>
        <tissue evidence="2">Leaf</tissue>
    </source>
</reference>